<dbReference type="RefSeq" id="WP_146443456.1">
    <property type="nucleotide sequence ID" value="NZ_SJPR01000001.1"/>
</dbReference>
<feature type="chain" id="PRO_5022878137" evidence="1">
    <location>
        <begin position="23"/>
        <end position="80"/>
    </location>
</feature>
<organism evidence="2 3">
    <name type="scientific">Botrimarina colliarenosi</name>
    <dbReference type="NCBI Taxonomy" id="2528001"/>
    <lineage>
        <taxon>Bacteria</taxon>
        <taxon>Pseudomonadati</taxon>
        <taxon>Planctomycetota</taxon>
        <taxon>Planctomycetia</taxon>
        <taxon>Pirellulales</taxon>
        <taxon>Lacipirellulaceae</taxon>
        <taxon>Botrimarina</taxon>
    </lineage>
</organism>
<evidence type="ECO:0000256" key="1">
    <source>
        <dbReference type="SAM" id="SignalP"/>
    </source>
</evidence>
<gene>
    <name evidence="2" type="ORF">Pla108_09300</name>
</gene>
<dbReference type="EMBL" id="SJPR01000001">
    <property type="protein sequence ID" value="TWT99986.1"/>
    <property type="molecule type" value="Genomic_DNA"/>
</dbReference>
<feature type="signal peptide" evidence="1">
    <location>
        <begin position="1"/>
        <end position="22"/>
    </location>
</feature>
<evidence type="ECO:0000313" key="3">
    <source>
        <dbReference type="Proteomes" id="UP000317421"/>
    </source>
</evidence>
<reference evidence="2 3" key="1">
    <citation type="submission" date="2019-02" db="EMBL/GenBank/DDBJ databases">
        <title>Deep-cultivation of Planctomycetes and their phenomic and genomic characterization uncovers novel biology.</title>
        <authorList>
            <person name="Wiegand S."/>
            <person name="Jogler M."/>
            <person name="Boedeker C."/>
            <person name="Pinto D."/>
            <person name="Vollmers J."/>
            <person name="Rivas-Marin E."/>
            <person name="Kohn T."/>
            <person name="Peeters S.H."/>
            <person name="Heuer A."/>
            <person name="Rast P."/>
            <person name="Oberbeckmann S."/>
            <person name="Bunk B."/>
            <person name="Jeske O."/>
            <person name="Meyerdierks A."/>
            <person name="Storesund J.E."/>
            <person name="Kallscheuer N."/>
            <person name="Luecker S."/>
            <person name="Lage O.M."/>
            <person name="Pohl T."/>
            <person name="Merkel B.J."/>
            <person name="Hornburger P."/>
            <person name="Mueller R.-W."/>
            <person name="Bruemmer F."/>
            <person name="Labrenz M."/>
            <person name="Spormann A.M."/>
            <person name="Op Den Camp H."/>
            <person name="Overmann J."/>
            <person name="Amann R."/>
            <person name="Jetten M.S.M."/>
            <person name="Mascher T."/>
            <person name="Medema M.H."/>
            <person name="Devos D.P."/>
            <person name="Kaster A.-K."/>
            <person name="Ovreas L."/>
            <person name="Rohde M."/>
            <person name="Galperin M.Y."/>
            <person name="Jogler C."/>
        </authorList>
    </citation>
    <scope>NUCLEOTIDE SEQUENCE [LARGE SCALE GENOMIC DNA]</scope>
    <source>
        <strain evidence="2 3">Pla108</strain>
    </source>
</reference>
<keyword evidence="1" id="KW-0732">Signal</keyword>
<sequence length="80" mass="8464" precursor="true">MDHGSRKLGLSAYGLVAALVAAASPCLTGCQSDIAGQTLPSPYYMTDDVQYYAPGPEFKLANEAAAMKAQKEARISQKQP</sequence>
<proteinExistence type="predicted"/>
<protein>
    <submittedName>
        <fullName evidence="2">Uncharacterized protein</fullName>
    </submittedName>
</protein>
<name>A0A5C6AKK8_9BACT</name>
<dbReference type="OrthoDB" id="292253at2"/>
<comment type="caution">
    <text evidence="2">The sequence shown here is derived from an EMBL/GenBank/DDBJ whole genome shotgun (WGS) entry which is preliminary data.</text>
</comment>
<dbReference type="Proteomes" id="UP000317421">
    <property type="component" value="Unassembled WGS sequence"/>
</dbReference>
<keyword evidence="3" id="KW-1185">Reference proteome</keyword>
<dbReference type="AlphaFoldDB" id="A0A5C6AKK8"/>
<evidence type="ECO:0000313" key="2">
    <source>
        <dbReference type="EMBL" id="TWT99986.1"/>
    </source>
</evidence>
<accession>A0A5C6AKK8</accession>